<dbReference type="EMBL" id="CP042434">
    <property type="protein sequence ID" value="QEC72099.1"/>
    <property type="molecule type" value="Genomic_DNA"/>
</dbReference>
<dbReference type="Pfam" id="PF13274">
    <property type="entry name" value="SocA_Panacea"/>
    <property type="match status" value="1"/>
</dbReference>
<gene>
    <name evidence="2" type="ORF">FSB73_10860</name>
</gene>
<dbReference type="Proteomes" id="UP000321291">
    <property type="component" value="Chromosome"/>
</dbReference>
<evidence type="ECO:0000313" key="2">
    <source>
        <dbReference type="EMBL" id="QEC72099.1"/>
    </source>
</evidence>
<dbReference type="AlphaFoldDB" id="A0A5B8VL82"/>
<feature type="domain" description="Antitoxin SocA-like Panacea" evidence="1">
    <location>
        <begin position="31"/>
        <end position="135"/>
    </location>
</feature>
<dbReference type="KEGG" id="agi:FSB73_10860"/>
<dbReference type="InterPro" id="IPR025272">
    <property type="entry name" value="SocA_Panacea"/>
</dbReference>
<proteinExistence type="predicted"/>
<organism evidence="2 3">
    <name type="scientific">Arachidicoccus ginsenosidivorans</name>
    <dbReference type="NCBI Taxonomy" id="496057"/>
    <lineage>
        <taxon>Bacteria</taxon>
        <taxon>Pseudomonadati</taxon>
        <taxon>Bacteroidota</taxon>
        <taxon>Chitinophagia</taxon>
        <taxon>Chitinophagales</taxon>
        <taxon>Chitinophagaceae</taxon>
        <taxon>Arachidicoccus</taxon>
    </lineage>
</organism>
<reference evidence="2 3" key="1">
    <citation type="journal article" date="2017" name="Int. J. Syst. Evol. Microbiol.">
        <title>Arachidicoccus ginsenosidivorans sp. nov., with ginsenoside-converting activity isolated from ginseng cultivating soil.</title>
        <authorList>
            <person name="Siddiqi M.Z."/>
            <person name="Aslam Z."/>
            <person name="Im W.T."/>
        </authorList>
    </citation>
    <scope>NUCLEOTIDE SEQUENCE [LARGE SCALE GENOMIC DNA]</scope>
    <source>
        <strain evidence="2 3">Gsoil 809</strain>
    </source>
</reference>
<dbReference type="OrthoDB" id="9799173at2"/>
<sequence>MTKEQKEKIGHSSILLATNIPNLDISKLLNLIYLMDEVSVKERGIPFFGLSYQIWQSGPVNQELYIDLHNGAKFFSAYFMVRQTLNSPRIIALSKFKDDEFSDSDIDILERLSKKFKYISAKDLAVIAKRPCSLWYRKAKETGVLDLLNQGIANCSEIDLNLSDLLLGQEEKISSTKNIKNSKWFLKPFQKHIKFYQLGCYWHSRYQHIFLNS</sequence>
<name>A0A5B8VL82_9BACT</name>
<protein>
    <submittedName>
        <fullName evidence="2">DUF4065 domain-containing protein</fullName>
    </submittedName>
</protein>
<evidence type="ECO:0000259" key="1">
    <source>
        <dbReference type="Pfam" id="PF13274"/>
    </source>
</evidence>
<dbReference type="RefSeq" id="WP_146781788.1">
    <property type="nucleotide sequence ID" value="NZ_CP042434.1"/>
</dbReference>
<keyword evidence="3" id="KW-1185">Reference proteome</keyword>
<evidence type="ECO:0000313" key="3">
    <source>
        <dbReference type="Proteomes" id="UP000321291"/>
    </source>
</evidence>
<accession>A0A5B8VL82</accession>